<keyword evidence="3" id="KW-1185">Reference proteome</keyword>
<dbReference type="PANTHER" id="PTHR28255">
    <property type="match status" value="1"/>
</dbReference>
<dbReference type="GO" id="GO:0072380">
    <property type="term" value="C:TRC complex"/>
    <property type="evidence" value="ECO:0007669"/>
    <property type="project" value="TreeGrafter"/>
</dbReference>
<name>A0AAD6XF37_9AGAR</name>
<organism evidence="2 3">
    <name type="scientific">Mycena alexandri</name>
    <dbReference type="NCBI Taxonomy" id="1745969"/>
    <lineage>
        <taxon>Eukaryota</taxon>
        <taxon>Fungi</taxon>
        <taxon>Dikarya</taxon>
        <taxon>Basidiomycota</taxon>
        <taxon>Agaricomycotina</taxon>
        <taxon>Agaricomycetes</taxon>
        <taxon>Agaricomycetidae</taxon>
        <taxon>Agaricales</taxon>
        <taxon>Marasmiineae</taxon>
        <taxon>Mycenaceae</taxon>
        <taxon>Mycena</taxon>
    </lineage>
</organism>
<evidence type="ECO:0000313" key="2">
    <source>
        <dbReference type="EMBL" id="KAJ7047677.1"/>
    </source>
</evidence>
<proteinExistence type="predicted"/>
<dbReference type="EMBL" id="JARJCM010000001">
    <property type="protein sequence ID" value="KAJ7047677.1"/>
    <property type="molecule type" value="Genomic_DNA"/>
</dbReference>
<feature type="compositionally biased region" description="Low complexity" evidence="1">
    <location>
        <begin position="219"/>
        <end position="232"/>
    </location>
</feature>
<dbReference type="InterPro" id="IPR010371">
    <property type="entry name" value="YBR137W-like"/>
</dbReference>
<feature type="region of interest" description="Disordered" evidence="1">
    <location>
        <begin position="216"/>
        <end position="244"/>
    </location>
</feature>
<dbReference type="Gene3D" id="3.30.450.150">
    <property type="entry name" value="Haem-degrading domain"/>
    <property type="match status" value="1"/>
</dbReference>
<protein>
    <submittedName>
        <fullName evidence="2">Uncharacterized protein</fullName>
    </submittedName>
</protein>
<dbReference type="InterPro" id="IPR038084">
    <property type="entry name" value="PduO/GlcC-like_sf"/>
</dbReference>
<evidence type="ECO:0000256" key="1">
    <source>
        <dbReference type="SAM" id="MobiDB-lite"/>
    </source>
</evidence>
<dbReference type="GO" id="GO:0006620">
    <property type="term" value="P:post-translational protein targeting to endoplasmic reticulum membrane"/>
    <property type="evidence" value="ECO:0007669"/>
    <property type="project" value="TreeGrafter"/>
</dbReference>
<reference evidence="2" key="1">
    <citation type="submission" date="2023-03" db="EMBL/GenBank/DDBJ databases">
        <title>Massive genome expansion in bonnet fungi (Mycena s.s.) driven by repeated elements and novel gene families across ecological guilds.</title>
        <authorList>
            <consortium name="Lawrence Berkeley National Laboratory"/>
            <person name="Harder C.B."/>
            <person name="Miyauchi S."/>
            <person name="Viragh M."/>
            <person name="Kuo A."/>
            <person name="Thoen E."/>
            <person name="Andreopoulos B."/>
            <person name="Lu D."/>
            <person name="Skrede I."/>
            <person name="Drula E."/>
            <person name="Henrissat B."/>
            <person name="Morin E."/>
            <person name="Kohler A."/>
            <person name="Barry K."/>
            <person name="LaButti K."/>
            <person name="Morin E."/>
            <person name="Salamov A."/>
            <person name="Lipzen A."/>
            <person name="Mereny Z."/>
            <person name="Hegedus B."/>
            <person name="Baldrian P."/>
            <person name="Stursova M."/>
            <person name="Weitz H."/>
            <person name="Taylor A."/>
            <person name="Grigoriev I.V."/>
            <person name="Nagy L.G."/>
            <person name="Martin F."/>
            <person name="Kauserud H."/>
        </authorList>
    </citation>
    <scope>NUCLEOTIDE SEQUENCE</scope>
    <source>
        <strain evidence="2">CBHHK200</strain>
    </source>
</reference>
<sequence length="244" mass="26440">MFSNIHSMLPTAAEIASQTLIEEGSCRFPAFSSSDAVTLGLSIRKRFRSTSRHRQGKGLVISIQTIAGHPLFSCSVGDLGHLSGIGDISLDSWSAVEGMVNVVKRTGHSSYYVEKGMAAMGKTPKQMGLQGEFRVNGGGTERLLHTCDEHAELVSQAFPIWLENAPCCPIAIVACYSGSSQDDHRVRTMLSLPAHMPRNIVKLVATTVRDYLKRLSKHTSSPTGPTVPTPTTENPQAFDEVRTT</sequence>
<evidence type="ECO:0000313" key="3">
    <source>
        <dbReference type="Proteomes" id="UP001218188"/>
    </source>
</evidence>
<dbReference type="PANTHER" id="PTHR28255:SF1">
    <property type="entry name" value="UPF0303 PROTEIN YBR137W"/>
    <property type="match status" value="1"/>
</dbReference>
<accession>A0AAD6XF37</accession>
<dbReference type="AlphaFoldDB" id="A0AAD6XF37"/>
<gene>
    <name evidence="2" type="ORF">C8F04DRAFT_17369</name>
</gene>
<dbReference type="Proteomes" id="UP001218188">
    <property type="component" value="Unassembled WGS sequence"/>
</dbReference>
<comment type="caution">
    <text evidence="2">The sequence shown here is derived from an EMBL/GenBank/DDBJ whole genome shotgun (WGS) entry which is preliminary data.</text>
</comment>